<feature type="region of interest" description="Disordered" evidence="1">
    <location>
        <begin position="91"/>
        <end position="120"/>
    </location>
</feature>
<dbReference type="RefSeq" id="WP_050601167.1">
    <property type="nucleotide sequence ID" value="NZ_JYNE01000027.1"/>
</dbReference>
<dbReference type="STRING" id="1306953.J121_2227"/>
<sequence>MTILKKTTALSTLALALAACGDDVAEDPVVGSEMADVETAATAEYDPMTRDYALSDDAQTRRDAFDADAFRSEYDGYRDEVAAEQIANADEAATAADMSEDERSEMEAASQERDADTNMRRRQNMTWGYLDRNDDDQLSVAEYAIWAIPLDPQHEALNDQGEPELKAETINKAADSFFYYDTDGDTYLDRREFTSARRGENFDS</sequence>
<feature type="chain" id="PRO_5005554723" evidence="2">
    <location>
        <begin position="26"/>
        <end position="204"/>
    </location>
</feature>
<dbReference type="Gene3D" id="1.10.238.10">
    <property type="entry name" value="EF-hand"/>
    <property type="match status" value="1"/>
</dbReference>
<accession>A0A0L1KBA3</accession>
<evidence type="ECO:0000313" key="5">
    <source>
        <dbReference type="Proteomes" id="UP000037446"/>
    </source>
</evidence>
<evidence type="ECO:0000313" key="4">
    <source>
        <dbReference type="EMBL" id="KNH01211.1"/>
    </source>
</evidence>
<evidence type="ECO:0000256" key="2">
    <source>
        <dbReference type="SAM" id="SignalP"/>
    </source>
</evidence>
<evidence type="ECO:0000256" key="1">
    <source>
        <dbReference type="SAM" id="MobiDB-lite"/>
    </source>
</evidence>
<dbReference type="Proteomes" id="UP000037446">
    <property type="component" value="Unassembled WGS sequence"/>
</dbReference>
<feature type="signal peptide" evidence="2">
    <location>
        <begin position="1"/>
        <end position="25"/>
    </location>
</feature>
<dbReference type="SUPFAM" id="SSF47473">
    <property type="entry name" value="EF-hand"/>
    <property type="match status" value="1"/>
</dbReference>
<dbReference type="InterPro" id="IPR011992">
    <property type="entry name" value="EF-hand-dom_pair"/>
</dbReference>
<comment type="caution">
    <text evidence="4">The sequence shown here is derived from an EMBL/GenBank/DDBJ whole genome shotgun (WGS) entry which is preliminary data.</text>
</comment>
<dbReference type="AlphaFoldDB" id="A0A0L1KBA3"/>
<protein>
    <submittedName>
        <fullName evidence="4">Polymerase epsilon subunit</fullName>
    </submittedName>
</protein>
<dbReference type="EMBL" id="JYNE01000027">
    <property type="protein sequence ID" value="KNH01211.1"/>
    <property type="molecule type" value="Genomic_DNA"/>
</dbReference>
<organism evidence="4 5">
    <name type="scientific">Qipengyuania citrea LAMA 915</name>
    <dbReference type="NCBI Taxonomy" id="1306953"/>
    <lineage>
        <taxon>Bacteria</taxon>
        <taxon>Pseudomonadati</taxon>
        <taxon>Pseudomonadota</taxon>
        <taxon>Alphaproteobacteria</taxon>
        <taxon>Sphingomonadales</taxon>
        <taxon>Erythrobacteraceae</taxon>
        <taxon>Qipengyuania</taxon>
    </lineage>
</organism>
<feature type="compositionally biased region" description="Basic and acidic residues" evidence="1">
    <location>
        <begin position="110"/>
        <end position="119"/>
    </location>
</feature>
<dbReference type="PROSITE" id="PS50222">
    <property type="entry name" value="EF_HAND_2"/>
    <property type="match status" value="1"/>
</dbReference>
<feature type="domain" description="EF-hand" evidence="3">
    <location>
        <begin position="168"/>
        <end position="203"/>
    </location>
</feature>
<dbReference type="InterPro" id="IPR018247">
    <property type="entry name" value="EF_Hand_1_Ca_BS"/>
</dbReference>
<dbReference type="PROSITE" id="PS51257">
    <property type="entry name" value="PROKAR_LIPOPROTEIN"/>
    <property type="match status" value="1"/>
</dbReference>
<proteinExistence type="predicted"/>
<dbReference type="GO" id="GO:0005509">
    <property type="term" value="F:calcium ion binding"/>
    <property type="evidence" value="ECO:0007669"/>
    <property type="project" value="InterPro"/>
</dbReference>
<dbReference type="PROSITE" id="PS00018">
    <property type="entry name" value="EF_HAND_1"/>
    <property type="match status" value="1"/>
</dbReference>
<keyword evidence="2" id="KW-0732">Signal</keyword>
<dbReference type="InterPro" id="IPR002048">
    <property type="entry name" value="EF_hand_dom"/>
</dbReference>
<reference evidence="4" key="1">
    <citation type="submission" date="2015-02" db="EMBL/GenBank/DDBJ databases">
        <authorList>
            <person name="Chooi Y.-H."/>
        </authorList>
    </citation>
    <scope>NUCLEOTIDE SEQUENCE [LARGE SCALE GENOMIC DNA]</scope>
    <source>
        <strain evidence="4">LAMA 915</strain>
    </source>
</reference>
<name>A0A0L1KBA3_9SPHN</name>
<evidence type="ECO:0000259" key="3">
    <source>
        <dbReference type="PROSITE" id="PS50222"/>
    </source>
</evidence>
<dbReference type="PATRIC" id="fig|1306953.7.peg.2301"/>
<feature type="region of interest" description="Disordered" evidence="1">
    <location>
        <begin position="39"/>
        <end position="58"/>
    </location>
</feature>
<gene>
    <name evidence="4" type="ORF">J121_2227</name>
</gene>